<evidence type="ECO:0000256" key="9">
    <source>
        <dbReference type="RuleBase" id="RU004391"/>
    </source>
</evidence>
<dbReference type="EC" id="6.3.2.2" evidence="8"/>
<dbReference type="PANTHER" id="PTHR38761">
    <property type="entry name" value="GLUTAMATE--CYSTEINE LIGASE"/>
    <property type="match status" value="1"/>
</dbReference>
<keyword evidence="4 8" id="KW-0317">Glutathione biosynthesis</keyword>
<evidence type="ECO:0000256" key="4">
    <source>
        <dbReference type="ARBA" id="ARBA00022684"/>
    </source>
</evidence>
<dbReference type="NCBIfam" id="TIGR01434">
    <property type="entry name" value="glu_cys_ligase"/>
    <property type="match status" value="1"/>
</dbReference>
<keyword evidence="6 8" id="KW-0067">ATP-binding</keyword>
<evidence type="ECO:0000259" key="10">
    <source>
        <dbReference type="Pfam" id="PF04262"/>
    </source>
</evidence>
<dbReference type="GO" id="GO:0004357">
    <property type="term" value="F:glutamate-cysteine ligase activity"/>
    <property type="evidence" value="ECO:0007669"/>
    <property type="project" value="UniProtKB-UniRule"/>
</dbReference>
<accession>A0A2P5TJZ0</accession>
<dbReference type="SUPFAM" id="SSF55931">
    <property type="entry name" value="Glutamine synthetase/guanido kinase"/>
    <property type="match status" value="1"/>
</dbReference>
<dbReference type="EMBL" id="MPZM01000032">
    <property type="protein sequence ID" value="PPL15417.1"/>
    <property type="molecule type" value="Genomic_DNA"/>
</dbReference>
<comment type="catalytic activity">
    <reaction evidence="7 8 9">
        <text>L-cysteine + L-glutamate + ATP = gamma-L-glutamyl-L-cysteine + ADP + phosphate + H(+)</text>
        <dbReference type="Rhea" id="RHEA:13285"/>
        <dbReference type="ChEBI" id="CHEBI:15378"/>
        <dbReference type="ChEBI" id="CHEBI:29985"/>
        <dbReference type="ChEBI" id="CHEBI:30616"/>
        <dbReference type="ChEBI" id="CHEBI:35235"/>
        <dbReference type="ChEBI" id="CHEBI:43474"/>
        <dbReference type="ChEBI" id="CHEBI:58173"/>
        <dbReference type="ChEBI" id="CHEBI:456216"/>
        <dbReference type="EC" id="6.3.2.2"/>
    </reaction>
</comment>
<evidence type="ECO:0000256" key="8">
    <source>
        <dbReference type="HAMAP-Rule" id="MF_00578"/>
    </source>
</evidence>
<evidence type="ECO:0000256" key="1">
    <source>
        <dbReference type="ARBA" id="ARBA00005006"/>
    </source>
</evidence>
<dbReference type="UniPathway" id="UPA00142">
    <property type="reaction ID" value="UER00209"/>
</dbReference>
<protein>
    <recommendedName>
        <fullName evidence="8">Glutamate--cysteine ligase</fullName>
        <ecNumber evidence="8">6.3.2.2</ecNumber>
    </recommendedName>
    <alternativeName>
        <fullName evidence="8">Gamma-ECS</fullName>
        <shortName evidence="8">GCS</shortName>
    </alternativeName>
    <alternativeName>
        <fullName evidence="8">Gamma-glutamylcysteine synthetase</fullName>
    </alternativeName>
</protein>
<evidence type="ECO:0000256" key="2">
    <source>
        <dbReference type="ARBA" id="ARBA00008772"/>
    </source>
</evidence>
<evidence type="ECO:0000256" key="3">
    <source>
        <dbReference type="ARBA" id="ARBA00022598"/>
    </source>
</evidence>
<dbReference type="GO" id="GO:0005524">
    <property type="term" value="F:ATP binding"/>
    <property type="evidence" value="ECO:0007669"/>
    <property type="project" value="UniProtKB-KW"/>
</dbReference>
<reference evidence="12" key="1">
    <citation type="submission" date="2016-11" db="EMBL/GenBank/DDBJ databases">
        <authorList>
            <person name="Sisinthy S."/>
            <person name="Ara S."/>
            <person name="Gundlapally S.R."/>
        </authorList>
    </citation>
    <scope>NUCLEOTIDE SEQUENCE [LARGE SCALE GENOMIC DNA]</scope>
    <source>
        <strain evidence="12">V1-41</strain>
    </source>
</reference>
<dbReference type="InterPro" id="IPR006334">
    <property type="entry name" value="Glut_cys_ligase"/>
</dbReference>
<comment type="similarity">
    <text evidence="2 8">Belongs to the glutamate--cysteine ligase type 1 family. Type 1 subfamily.</text>
</comment>
<name>A0A2P5TJZ0_9GAMM</name>
<dbReference type="GO" id="GO:0005829">
    <property type="term" value="C:cytosol"/>
    <property type="evidence" value="ECO:0007669"/>
    <property type="project" value="TreeGrafter"/>
</dbReference>
<dbReference type="PANTHER" id="PTHR38761:SF1">
    <property type="entry name" value="GLUTAMATE--CYSTEINE LIGASE"/>
    <property type="match status" value="1"/>
</dbReference>
<gene>
    <name evidence="8" type="primary">gshA</name>
    <name evidence="11" type="ORF">UN63_12535</name>
</gene>
<dbReference type="GO" id="GO:0046872">
    <property type="term" value="F:metal ion binding"/>
    <property type="evidence" value="ECO:0007669"/>
    <property type="project" value="TreeGrafter"/>
</dbReference>
<dbReference type="Proteomes" id="UP000242231">
    <property type="component" value="Unassembled WGS sequence"/>
</dbReference>
<keyword evidence="5 8" id="KW-0547">Nucleotide-binding</keyword>
<comment type="pathway">
    <text evidence="1 8 9">Sulfur metabolism; glutathione biosynthesis; glutathione from L-cysteine and L-glutamate: step 1/2.</text>
</comment>
<feature type="domain" description="Glutamate--cysteine ligase" evidence="10">
    <location>
        <begin position="10"/>
        <end position="379"/>
    </location>
</feature>
<proteinExistence type="inferred from homology"/>
<dbReference type="Pfam" id="PF04262">
    <property type="entry name" value="Glu_cys_ligase"/>
    <property type="match status" value="1"/>
</dbReference>
<sequence length="513" mass="57861">MTPSLTPRLSQLADADLVRPLAHIRRGIEKEALRVTPQGRLAQGPHPTTLGSALTHPHITTDYSESLLEFITPAGEHIGETLGFLEQLHRYTATQLADERLWPASMPCALQGNDSVPIAEYGTSRSGRMKHTYRRGLDVRYGRIMQSIAGIHFNFSLPDSFWQGYRQLLGSQDSLADFRSAQYFALIRNFRRYGWLLLYLFGASPALSRSFMDGRPHQLASLGSDTLYMPHATSLRMSGLGYQNDAQASLHISTNSLTEYSRDLTRALNTPHAPYTRIGVEVNGEARQLNDNILQIENEYYSDIRPKRVTHAGETPLQAMADRGVEYIEVRNLDINPLLPLGIDDTQVRFLDTFLLFCLLQDSPEIGEQEQLRLARNQTLMTEQGRRPDLRLETASGELGRTAWGEQLFAELDAIAQLLDQAGSGYRDAVQHYKPLLQEPELTPSARILQQMTATNQDYTHWMQSRATELARHWQQTPLSPEQSRYFSQLARSSLAAQQRQEEEEAATPSIAV</sequence>
<dbReference type="InterPro" id="IPR007370">
    <property type="entry name" value="Glu_cys_ligase"/>
</dbReference>
<comment type="caution">
    <text evidence="11">The sequence shown here is derived from an EMBL/GenBank/DDBJ whole genome shotgun (WGS) entry which is preliminary data.</text>
</comment>
<keyword evidence="12" id="KW-1185">Reference proteome</keyword>
<dbReference type="GO" id="GO:0006750">
    <property type="term" value="P:glutathione biosynthetic process"/>
    <property type="evidence" value="ECO:0007669"/>
    <property type="project" value="UniProtKB-UniRule"/>
</dbReference>
<evidence type="ECO:0000256" key="7">
    <source>
        <dbReference type="ARBA" id="ARBA00048819"/>
    </source>
</evidence>
<evidence type="ECO:0000313" key="12">
    <source>
        <dbReference type="Proteomes" id="UP000242231"/>
    </source>
</evidence>
<dbReference type="OrthoDB" id="9803907at2"/>
<dbReference type="AlphaFoldDB" id="A0A2P5TJZ0"/>
<dbReference type="HAMAP" id="MF_00578">
    <property type="entry name" value="Glu_cys_ligase"/>
    <property type="match status" value="1"/>
</dbReference>
<dbReference type="Gene3D" id="3.30.590.20">
    <property type="match status" value="1"/>
</dbReference>
<evidence type="ECO:0000256" key="6">
    <source>
        <dbReference type="ARBA" id="ARBA00022840"/>
    </source>
</evidence>
<keyword evidence="3 8" id="KW-0436">Ligase</keyword>
<dbReference type="RefSeq" id="WP_104487089.1">
    <property type="nucleotide sequence ID" value="NZ_BMYB01000016.1"/>
</dbReference>
<evidence type="ECO:0000313" key="11">
    <source>
        <dbReference type="EMBL" id="PPL15417.1"/>
    </source>
</evidence>
<dbReference type="InterPro" id="IPR014746">
    <property type="entry name" value="Gln_synth/guanido_kin_cat_dom"/>
</dbReference>
<organism evidence="11 12">
    <name type="scientific">Oceanisphaera arctica</name>
    <dbReference type="NCBI Taxonomy" id="641510"/>
    <lineage>
        <taxon>Bacteria</taxon>
        <taxon>Pseudomonadati</taxon>
        <taxon>Pseudomonadota</taxon>
        <taxon>Gammaproteobacteria</taxon>
        <taxon>Aeromonadales</taxon>
        <taxon>Aeromonadaceae</taxon>
        <taxon>Oceanisphaera</taxon>
    </lineage>
</organism>
<evidence type="ECO:0000256" key="5">
    <source>
        <dbReference type="ARBA" id="ARBA00022741"/>
    </source>
</evidence>